<dbReference type="GeneID" id="101850897"/>
<evidence type="ECO:0000313" key="13">
    <source>
        <dbReference type="Proteomes" id="UP000694888"/>
    </source>
</evidence>
<feature type="compositionally biased region" description="Gly residues" evidence="9">
    <location>
        <begin position="573"/>
        <end position="583"/>
    </location>
</feature>
<evidence type="ECO:0000256" key="4">
    <source>
        <dbReference type="ARBA" id="ARBA00022837"/>
    </source>
</evidence>
<keyword evidence="4 8" id="KW-0106">Calcium</keyword>
<protein>
    <submittedName>
        <fullName evidence="14">Protocadherin Fat 1</fullName>
    </submittedName>
</protein>
<dbReference type="RefSeq" id="XP_005103161.2">
    <property type="nucleotide sequence ID" value="XM_005103104.2"/>
</dbReference>
<dbReference type="PANTHER" id="PTHR24025">
    <property type="entry name" value="DESMOGLEIN FAMILY MEMBER"/>
    <property type="match status" value="1"/>
</dbReference>
<feature type="compositionally biased region" description="Basic residues" evidence="9">
    <location>
        <begin position="631"/>
        <end position="641"/>
    </location>
</feature>
<comment type="subcellular location">
    <subcellularLocation>
        <location evidence="1">Membrane</location>
    </subcellularLocation>
</comment>
<feature type="compositionally biased region" description="Low complexity" evidence="9">
    <location>
        <begin position="558"/>
        <end position="572"/>
    </location>
</feature>
<dbReference type="InterPro" id="IPR020894">
    <property type="entry name" value="Cadherin_CS"/>
</dbReference>
<dbReference type="PANTHER" id="PTHR24025:SF31">
    <property type="entry name" value="NEURAL-CADHERIN"/>
    <property type="match status" value="1"/>
</dbReference>
<evidence type="ECO:0000256" key="10">
    <source>
        <dbReference type="SAM" id="Phobius"/>
    </source>
</evidence>
<evidence type="ECO:0000313" key="14">
    <source>
        <dbReference type="RefSeq" id="XP_005103161.2"/>
    </source>
</evidence>
<accession>A0ABM0JWH8</accession>
<dbReference type="PRINTS" id="PR01217">
    <property type="entry name" value="PRICHEXTENSN"/>
</dbReference>
<dbReference type="InterPro" id="IPR050971">
    <property type="entry name" value="Cadherin-domain_protein"/>
</dbReference>
<dbReference type="PRINTS" id="PR00205">
    <property type="entry name" value="CADHERIN"/>
</dbReference>
<feature type="signal peptide" evidence="11">
    <location>
        <begin position="1"/>
        <end position="23"/>
    </location>
</feature>
<evidence type="ECO:0000256" key="11">
    <source>
        <dbReference type="SAM" id="SignalP"/>
    </source>
</evidence>
<dbReference type="InterPro" id="IPR002126">
    <property type="entry name" value="Cadherin-like_dom"/>
</dbReference>
<feature type="region of interest" description="Disordered" evidence="9">
    <location>
        <begin position="631"/>
        <end position="781"/>
    </location>
</feature>
<keyword evidence="2 10" id="KW-0812">Transmembrane</keyword>
<evidence type="ECO:0000256" key="9">
    <source>
        <dbReference type="SAM" id="MobiDB-lite"/>
    </source>
</evidence>
<feature type="transmembrane region" description="Helical" evidence="10">
    <location>
        <begin position="591"/>
        <end position="613"/>
    </location>
</feature>
<dbReference type="PROSITE" id="PS50268">
    <property type="entry name" value="CADHERIN_2"/>
    <property type="match status" value="2"/>
</dbReference>
<feature type="region of interest" description="Disordered" evidence="9">
    <location>
        <begin position="556"/>
        <end position="583"/>
    </location>
</feature>
<dbReference type="Proteomes" id="UP000694888">
    <property type="component" value="Unplaced"/>
</dbReference>
<dbReference type="SUPFAM" id="SSF49313">
    <property type="entry name" value="Cadherin-like"/>
    <property type="match status" value="3"/>
</dbReference>
<evidence type="ECO:0000256" key="5">
    <source>
        <dbReference type="ARBA" id="ARBA00022889"/>
    </source>
</evidence>
<keyword evidence="11" id="KW-0732">Signal</keyword>
<keyword evidence="6 10" id="KW-1133">Transmembrane helix</keyword>
<gene>
    <name evidence="14" type="primary">LOC101850897</name>
</gene>
<sequence>MTSVKFRETTLVIFMLINLSCQSTDIAPPPELTLNAIDVELKEEENRRTDLFGGPVMSCADDDPSRGFIQSISPSAPCGLRCFQLQSCAGGSGLANTSDYCLYFLPSQGSLRYAITPLYTLTVACSDDVESTTVDSLTVTVVPNTPPLFQPSSPLSINRNFDGSSTSPYTTITDVQTTDVDRDPIFYSMSTSPNTDFLEIGYANGVIQSTTDLKFLCEPSIEATVTATDTYNPAIGPLTIDYTIDNANEAPSVTNLDVTIEVDENSAVGTVVHTLDVVDDGIGTIIKYMTSTSDAGLEMFELDGDEVKLRIEPDYERSDTRSVRLYFDLTDGYCNSETYSLNVNIKDINEPPVFRQPRREIKVYEGNILEPGVEVDDEDLIETLTFSKTRANGPFTVNPVTGEVMSTRELDLDPNVEDRNFFMDAIVTDKGGETAEVVYFITVCDANDNPPFFLQNSYVFGATECTDPGSVLGQVQGDDDDSAFQNNDAIYFGGGGGKMAVTSDGQVILTQPCVDGEVSSGVATIHDLGIYPGPLSGTSATISVVCGPCPPPPPPVTAAPTAAPPAATVPPTTGGGGTGSGGSGGGGLSSLLGWMIPAIIGGLVWLGLTAYFISRYCRRCKNPCAGKCRRRPKLPKIKPLKPPKPPVVKPPPPPPAGPKLPPPPPPPPPPPKKELPPPPPPPPPEPEPDPYLFGFWKERFTDQDIKTNKPGRDDKPVPIENMPSDIVWGNEKPPENLKLSNPGPSGDNLRPIADGAPNPNPTGGPGPEAAAKAPKKKCTIL</sequence>
<organism evidence="13 14">
    <name type="scientific">Aplysia californica</name>
    <name type="common">California sea hare</name>
    <dbReference type="NCBI Taxonomy" id="6500"/>
    <lineage>
        <taxon>Eukaryota</taxon>
        <taxon>Metazoa</taxon>
        <taxon>Spiralia</taxon>
        <taxon>Lophotrochozoa</taxon>
        <taxon>Mollusca</taxon>
        <taxon>Gastropoda</taxon>
        <taxon>Heterobranchia</taxon>
        <taxon>Euthyneura</taxon>
        <taxon>Tectipleura</taxon>
        <taxon>Aplysiida</taxon>
        <taxon>Aplysioidea</taxon>
        <taxon>Aplysiidae</taxon>
        <taxon>Aplysia</taxon>
    </lineage>
</organism>
<dbReference type="PROSITE" id="PS00232">
    <property type="entry name" value="CADHERIN_1"/>
    <property type="match status" value="1"/>
</dbReference>
<proteinExistence type="predicted"/>
<evidence type="ECO:0000256" key="2">
    <source>
        <dbReference type="ARBA" id="ARBA00022692"/>
    </source>
</evidence>
<dbReference type="Gene3D" id="2.60.40.60">
    <property type="entry name" value="Cadherins"/>
    <property type="match status" value="4"/>
</dbReference>
<keyword evidence="3" id="KW-0677">Repeat</keyword>
<feature type="compositionally biased region" description="Basic and acidic residues" evidence="9">
    <location>
        <begin position="696"/>
        <end position="717"/>
    </location>
</feature>
<feature type="compositionally biased region" description="Pro residues" evidence="9">
    <location>
        <begin position="642"/>
        <end position="685"/>
    </location>
</feature>
<keyword evidence="7 10" id="KW-0472">Membrane</keyword>
<keyword evidence="13" id="KW-1185">Reference proteome</keyword>
<evidence type="ECO:0000259" key="12">
    <source>
        <dbReference type="PROSITE" id="PS50268"/>
    </source>
</evidence>
<evidence type="ECO:0000256" key="1">
    <source>
        <dbReference type="ARBA" id="ARBA00004370"/>
    </source>
</evidence>
<feature type="domain" description="Cadherin" evidence="12">
    <location>
        <begin position="355"/>
        <end position="453"/>
    </location>
</feature>
<reference evidence="14" key="1">
    <citation type="submission" date="2025-08" db="UniProtKB">
        <authorList>
            <consortium name="RefSeq"/>
        </authorList>
    </citation>
    <scope>IDENTIFICATION</scope>
</reference>
<dbReference type="InterPro" id="IPR015919">
    <property type="entry name" value="Cadherin-like_sf"/>
</dbReference>
<name>A0ABM0JWH8_APLCA</name>
<feature type="domain" description="Cadherin" evidence="12">
    <location>
        <begin position="254"/>
        <end position="354"/>
    </location>
</feature>
<evidence type="ECO:0000256" key="8">
    <source>
        <dbReference type="PROSITE-ProRule" id="PRU00043"/>
    </source>
</evidence>
<evidence type="ECO:0000256" key="3">
    <source>
        <dbReference type="ARBA" id="ARBA00022737"/>
    </source>
</evidence>
<evidence type="ECO:0000256" key="6">
    <source>
        <dbReference type="ARBA" id="ARBA00022989"/>
    </source>
</evidence>
<keyword evidence="5" id="KW-0130">Cell adhesion</keyword>
<feature type="chain" id="PRO_5045979086" evidence="11">
    <location>
        <begin position="24"/>
        <end position="781"/>
    </location>
</feature>
<dbReference type="CDD" id="cd11304">
    <property type="entry name" value="Cadherin_repeat"/>
    <property type="match status" value="3"/>
</dbReference>
<evidence type="ECO:0000256" key="7">
    <source>
        <dbReference type="ARBA" id="ARBA00023136"/>
    </source>
</evidence>
<dbReference type="SMART" id="SM00112">
    <property type="entry name" value="CA"/>
    <property type="match status" value="2"/>
</dbReference>